<dbReference type="PANTHER" id="PTHR43617">
    <property type="entry name" value="L-AMINO ACID N-ACETYLTRANSFERASE"/>
    <property type="match status" value="1"/>
</dbReference>
<gene>
    <name evidence="2" type="ORF">BP422_21610</name>
</gene>
<dbReference type="PANTHER" id="PTHR43617:SF34">
    <property type="entry name" value="PUTATIVE-RELATED"/>
    <property type="match status" value="1"/>
</dbReference>
<dbReference type="Proteomes" id="UP000197781">
    <property type="component" value="Chromosome"/>
</dbReference>
<dbReference type="InterPro" id="IPR000182">
    <property type="entry name" value="GNAT_dom"/>
</dbReference>
<evidence type="ECO:0000313" key="2">
    <source>
        <dbReference type="EMBL" id="ASJ55914.1"/>
    </source>
</evidence>
<dbReference type="GO" id="GO:0016747">
    <property type="term" value="F:acyltransferase activity, transferring groups other than amino-acyl groups"/>
    <property type="evidence" value="ECO:0007669"/>
    <property type="project" value="InterPro"/>
</dbReference>
<evidence type="ECO:0000259" key="1">
    <source>
        <dbReference type="PROSITE" id="PS51186"/>
    </source>
</evidence>
<name>A0A220ML91_9BACL</name>
<sequence length="154" mass="17607">MQNTRIEIVDALTESQLQMIKVMEQEAFGVHGAIDEWVLVPLARHGCVALFMEAEEARPVGVCQLLRDFRQPDKCYMYGYYIRADRKGMGYGFSFLNRLLEQLREDGFRQICLTVSPDNTGAVGLYQKAGFAVIETRIAEYGSGNDRYYMEKTL</sequence>
<proteinExistence type="predicted"/>
<dbReference type="EMBL" id="CP018145">
    <property type="protein sequence ID" value="ASJ55914.1"/>
    <property type="molecule type" value="Genomic_DNA"/>
</dbReference>
<dbReference type="RefSeq" id="WP_088909533.1">
    <property type="nucleotide sequence ID" value="NZ_CP018145.1"/>
</dbReference>
<dbReference type="InterPro" id="IPR016181">
    <property type="entry name" value="Acyl_CoA_acyltransferase"/>
</dbReference>
<keyword evidence="2" id="KW-0808">Transferase</keyword>
<organism evidence="2 3">
    <name type="scientific">Brevibacillus formosus</name>
    <dbReference type="NCBI Taxonomy" id="54913"/>
    <lineage>
        <taxon>Bacteria</taxon>
        <taxon>Bacillati</taxon>
        <taxon>Bacillota</taxon>
        <taxon>Bacilli</taxon>
        <taxon>Bacillales</taxon>
        <taxon>Paenibacillaceae</taxon>
        <taxon>Brevibacillus</taxon>
    </lineage>
</organism>
<feature type="domain" description="N-acetyltransferase" evidence="1">
    <location>
        <begin position="7"/>
        <end position="154"/>
    </location>
</feature>
<protein>
    <submittedName>
        <fullName evidence="2">GNAT family N-acetyltransferase</fullName>
    </submittedName>
</protein>
<dbReference type="Gene3D" id="3.40.630.30">
    <property type="match status" value="1"/>
</dbReference>
<dbReference type="Pfam" id="PF00583">
    <property type="entry name" value="Acetyltransf_1"/>
    <property type="match status" value="1"/>
</dbReference>
<dbReference type="KEGG" id="bfm:BP422_21610"/>
<dbReference type="PROSITE" id="PS51186">
    <property type="entry name" value="GNAT"/>
    <property type="match status" value="1"/>
</dbReference>
<dbReference type="InterPro" id="IPR050276">
    <property type="entry name" value="MshD_Acetyltransferase"/>
</dbReference>
<reference evidence="2 3" key="1">
    <citation type="submission" date="2016-11" db="EMBL/GenBank/DDBJ databases">
        <authorList>
            <person name="Jaros S."/>
            <person name="Januszkiewicz K."/>
            <person name="Wedrychowicz H."/>
        </authorList>
    </citation>
    <scope>NUCLEOTIDE SEQUENCE [LARGE SCALE GENOMIC DNA]</scope>
    <source>
        <strain evidence="2 3">NF2</strain>
    </source>
</reference>
<dbReference type="AlphaFoldDB" id="A0A220ML91"/>
<dbReference type="CDD" id="cd04301">
    <property type="entry name" value="NAT_SF"/>
    <property type="match status" value="1"/>
</dbReference>
<accession>A0A220ML91</accession>
<evidence type="ECO:0000313" key="3">
    <source>
        <dbReference type="Proteomes" id="UP000197781"/>
    </source>
</evidence>
<dbReference type="SUPFAM" id="SSF55729">
    <property type="entry name" value="Acyl-CoA N-acyltransferases (Nat)"/>
    <property type="match status" value="1"/>
</dbReference>